<dbReference type="AlphaFoldDB" id="B4HJA2"/>
<proteinExistence type="predicted"/>
<evidence type="ECO:0000313" key="1">
    <source>
        <dbReference type="EMBL" id="EDW42774.1"/>
    </source>
</evidence>
<accession>B4HJA2</accession>
<organism evidence="2">
    <name type="scientific">Drosophila sechellia</name>
    <name type="common">Fruit fly</name>
    <dbReference type="NCBI Taxonomy" id="7238"/>
    <lineage>
        <taxon>Eukaryota</taxon>
        <taxon>Metazoa</taxon>
        <taxon>Ecdysozoa</taxon>
        <taxon>Arthropoda</taxon>
        <taxon>Hexapoda</taxon>
        <taxon>Insecta</taxon>
        <taxon>Pterygota</taxon>
        <taxon>Neoptera</taxon>
        <taxon>Endopterygota</taxon>
        <taxon>Diptera</taxon>
        <taxon>Brachycera</taxon>
        <taxon>Muscomorpha</taxon>
        <taxon>Ephydroidea</taxon>
        <taxon>Drosophilidae</taxon>
        <taxon>Drosophila</taxon>
        <taxon>Sophophora</taxon>
    </lineage>
</organism>
<dbReference type="STRING" id="7238.B4HJA2"/>
<evidence type="ECO:0000313" key="2">
    <source>
        <dbReference type="Proteomes" id="UP000001292"/>
    </source>
</evidence>
<name>B4HJA2_DROSE</name>
<dbReference type="Proteomes" id="UP000001292">
    <property type="component" value="Unassembled WGS sequence"/>
</dbReference>
<dbReference type="PhylomeDB" id="B4HJA2"/>
<sequence length="331" mass="38934">MLTLFGTYIEKSQNKKEDAQESKPIPLLDLPVEVLEMVMTTLDVGPHEMIRDMSEEMKQISNSFLMHRHRRLEVAHRERPAESVRNRDARFVLQIMRLTCTYFDDENSESDFALCLLLYFDFKLFQYDLKDTLTYFVMNFIRHKEKDPLKGLKLKRFQYAMTVLGLLREFENVKILGLKHLVDWNLEVELPNTFIGIIEEGNAVFRTAWESNRRISFLDVLAELLFYEKSKTSYTGQRNFDGIIYTYNIQPNSVAKSASRLLLKFIVDGPPLLIYFMNNFLTRNEDPNTPYHLLPKTHLTIRIEGKAFPGTQFVYFKDLNIDVLRSDLSTR</sequence>
<keyword evidence="2" id="KW-1185">Reference proteome</keyword>
<dbReference type="HOGENOM" id="CLU_070910_0_0_1"/>
<gene>
    <name evidence="1" type="primary">Dsec\GM23856</name>
    <name evidence="1" type="ORF">Dsec_GM23856</name>
</gene>
<reference evidence="1 2" key="1">
    <citation type="journal article" date="2007" name="Nature">
        <title>Evolution of genes and genomes on the Drosophila phylogeny.</title>
        <authorList>
            <consortium name="Drosophila 12 Genomes Consortium"/>
            <person name="Clark A.G."/>
            <person name="Eisen M.B."/>
            <person name="Smith D.R."/>
            <person name="Bergman C.M."/>
            <person name="Oliver B."/>
            <person name="Markow T.A."/>
            <person name="Kaufman T.C."/>
            <person name="Kellis M."/>
            <person name="Gelbart W."/>
            <person name="Iyer V.N."/>
            <person name="Pollard D.A."/>
            <person name="Sackton T.B."/>
            <person name="Larracuente A.M."/>
            <person name="Singh N.D."/>
            <person name="Abad J.P."/>
            <person name="Abt D.N."/>
            <person name="Adryan B."/>
            <person name="Aguade M."/>
            <person name="Akashi H."/>
            <person name="Anderson W.W."/>
            <person name="Aquadro C.F."/>
            <person name="Ardell D.H."/>
            <person name="Arguello R."/>
            <person name="Artieri C.G."/>
            <person name="Barbash D.A."/>
            <person name="Barker D."/>
            <person name="Barsanti P."/>
            <person name="Batterham P."/>
            <person name="Batzoglou S."/>
            <person name="Begun D."/>
            <person name="Bhutkar A."/>
            <person name="Blanco E."/>
            <person name="Bosak S.A."/>
            <person name="Bradley R.K."/>
            <person name="Brand A.D."/>
            <person name="Brent M.R."/>
            <person name="Brooks A.N."/>
            <person name="Brown R.H."/>
            <person name="Butlin R.K."/>
            <person name="Caggese C."/>
            <person name="Calvi B.R."/>
            <person name="Bernardo de Carvalho A."/>
            <person name="Caspi A."/>
            <person name="Castrezana S."/>
            <person name="Celniker S.E."/>
            <person name="Chang J.L."/>
            <person name="Chapple C."/>
            <person name="Chatterji S."/>
            <person name="Chinwalla A."/>
            <person name="Civetta A."/>
            <person name="Clifton S.W."/>
            <person name="Comeron J.M."/>
            <person name="Costello J.C."/>
            <person name="Coyne J.A."/>
            <person name="Daub J."/>
            <person name="David R.G."/>
            <person name="Delcher A.L."/>
            <person name="Delehaunty K."/>
            <person name="Do C.B."/>
            <person name="Ebling H."/>
            <person name="Edwards K."/>
            <person name="Eickbush T."/>
            <person name="Evans J.D."/>
            <person name="Filipski A."/>
            <person name="Findeiss S."/>
            <person name="Freyhult E."/>
            <person name="Fulton L."/>
            <person name="Fulton R."/>
            <person name="Garcia A.C."/>
            <person name="Gardiner A."/>
            <person name="Garfield D.A."/>
            <person name="Garvin B.E."/>
            <person name="Gibson G."/>
            <person name="Gilbert D."/>
            <person name="Gnerre S."/>
            <person name="Godfrey J."/>
            <person name="Good R."/>
            <person name="Gotea V."/>
            <person name="Gravely B."/>
            <person name="Greenberg A.J."/>
            <person name="Griffiths-Jones S."/>
            <person name="Gross S."/>
            <person name="Guigo R."/>
            <person name="Gustafson E.A."/>
            <person name="Haerty W."/>
            <person name="Hahn M.W."/>
            <person name="Halligan D.L."/>
            <person name="Halpern A.L."/>
            <person name="Halter G.M."/>
            <person name="Han M.V."/>
            <person name="Heger A."/>
            <person name="Hillier L."/>
            <person name="Hinrichs A.S."/>
            <person name="Holmes I."/>
            <person name="Hoskins R.A."/>
            <person name="Hubisz M.J."/>
            <person name="Hultmark D."/>
            <person name="Huntley M.A."/>
            <person name="Jaffe D.B."/>
            <person name="Jagadeeshan S."/>
            <person name="Jeck W.R."/>
            <person name="Johnson J."/>
            <person name="Jones C.D."/>
            <person name="Jordan W.C."/>
            <person name="Karpen G.H."/>
            <person name="Kataoka E."/>
            <person name="Keightley P.D."/>
            <person name="Kheradpour P."/>
            <person name="Kirkness E.F."/>
            <person name="Koerich L.B."/>
            <person name="Kristiansen K."/>
            <person name="Kudrna D."/>
            <person name="Kulathinal R.J."/>
            <person name="Kumar S."/>
            <person name="Kwok R."/>
            <person name="Lander E."/>
            <person name="Langley C.H."/>
            <person name="Lapoint R."/>
            <person name="Lazzaro B.P."/>
            <person name="Lee S.J."/>
            <person name="Levesque L."/>
            <person name="Li R."/>
            <person name="Lin C.F."/>
            <person name="Lin M.F."/>
            <person name="Lindblad-Toh K."/>
            <person name="Llopart A."/>
            <person name="Long M."/>
            <person name="Low L."/>
            <person name="Lozovsky E."/>
            <person name="Lu J."/>
            <person name="Luo M."/>
            <person name="Machado C.A."/>
            <person name="Makalowski W."/>
            <person name="Marzo M."/>
            <person name="Matsuda M."/>
            <person name="Matzkin L."/>
            <person name="McAllister B."/>
            <person name="McBride C.S."/>
            <person name="McKernan B."/>
            <person name="McKernan K."/>
            <person name="Mendez-Lago M."/>
            <person name="Minx P."/>
            <person name="Mollenhauer M.U."/>
            <person name="Montooth K."/>
            <person name="Mount S.M."/>
            <person name="Mu X."/>
            <person name="Myers E."/>
            <person name="Negre B."/>
            <person name="Newfeld S."/>
            <person name="Nielsen R."/>
            <person name="Noor M.A."/>
            <person name="O'Grady P."/>
            <person name="Pachter L."/>
            <person name="Papaceit M."/>
            <person name="Parisi M.J."/>
            <person name="Parisi M."/>
            <person name="Parts L."/>
            <person name="Pedersen J.S."/>
            <person name="Pesole G."/>
            <person name="Phillippy A.M."/>
            <person name="Ponting C.P."/>
            <person name="Pop M."/>
            <person name="Porcelli D."/>
            <person name="Powell J.R."/>
            <person name="Prohaska S."/>
            <person name="Pruitt K."/>
            <person name="Puig M."/>
            <person name="Quesneville H."/>
            <person name="Ram K.R."/>
            <person name="Rand D."/>
            <person name="Rasmussen M.D."/>
            <person name="Reed L.K."/>
            <person name="Reenan R."/>
            <person name="Reily A."/>
            <person name="Remington K.A."/>
            <person name="Rieger T.T."/>
            <person name="Ritchie M.G."/>
            <person name="Robin C."/>
            <person name="Rogers Y.H."/>
            <person name="Rohde C."/>
            <person name="Rozas J."/>
            <person name="Rubenfield M.J."/>
            <person name="Ruiz A."/>
            <person name="Russo S."/>
            <person name="Salzberg S.L."/>
            <person name="Sanchez-Gracia A."/>
            <person name="Saranga D.J."/>
            <person name="Sato H."/>
            <person name="Schaeffer S.W."/>
            <person name="Schatz M.C."/>
            <person name="Schlenke T."/>
            <person name="Schwartz R."/>
            <person name="Segarra C."/>
            <person name="Singh R.S."/>
            <person name="Sirot L."/>
            <person name="Sirota M."/>
            <person name="Sisneros N.B."/>
            <person name="Smith C.D."/>
            <person name="Smith T.F."/>
            <person name="Spieth J."/>
            <person name="Stage D.E."/>
            <person name="Stark A."/>
            <person name="Stephan W."/>
            <person name="Strausberg R.L."/>
            <person name="Strempel S."/>
            <person name="Sturgill D."/>
            <person name="Sutton G."/>
            <person name="Sutton G.G."/>
            <person name="Tao W."/>
            <person name="Teichmann S."/>
            <person name="Tobari Y.N."/>
            <person name="Tomimura Y."/>
            <person name="Tsolas J.M."/>
            <person name="Valente V.L."/>
            <person name="Venter E."/>
            <person name="Venter J.C."/>
            <person name="Vicario S."/>
            <person name="Vieira F.G."/>
            <person name="Vilella A.J."/>
            <person name="Villasante A."/>
            <person name="Walenz B."/>
            <person name="Wang J."/>
            <person name="Wasserman M."/>
            <person name="Watts T."/>
            <person name="Wilson D."/>
            <person name="Wilson R.K."/>
            <person name="Wing R.A."/>
            <person name="Wolfner M.F."/>
            <person name="Wong A."/>
            <person name="Wong G.K."/>
            <person name="Wu C.I."/>
            <person name="Wu G."/>
            <person name="Yamamoto D."/>
            <person name="Yang H.P."/>
            <person name="Yang S.P."/>
            <person name="Yorke J.A."/>
            <person name="Yoshida K."/>
            <person name="Zdobnov E."/>
            <person name="Zhang P."/>
            <person name="Zhang Y."/>
            <person name="Zimin A.V."/>
            <person name="Baldwin J."/>
            <person name="Abdouelleil A."/>
            <person name="Abdulkadir J."/>
            <person name="Abebe A."/>
            <person name="Abera B."/>
            <person name="Abreu J."/>
            <person name="Acer S.C."/>
            <person name="Aftuck L."/>
            <person name="Alexander A."/>
            <person name="An P."/>
            <person name="Anderson E."/>
            <person name="Anderson S."/>
            <person name="Arachi H."/>
            <person name="Azer M."/>
            <person name="Bachantsang P."/>
            <person name="Barry A."/>
            <person name="Bayul T."/>
            <person name="Berlin A."/>
            <person name="Bessette D."/>
            <person name="Bloom T."/>
            <person name="Blye J."/>
            <person name="Boguslavskiy L."/>
            <person name="Bonnet C."/>
            <person name="Boukhgalter B."/>
            <person name="Bourzgui I."/>
            <person name="Brown A."/>
            <person name="Cahill P."/>
            <person name="Channer S."/>
            <person name="Cheshatsang Y."/>
            <person name="Chuda L."/>
            <person name="Citroen M."/>
            <person name="Collymore A."/>
            <person name="Cooke P."/>
            <person name="Costello M."/>
            <person name="D'Aco K."/>
            <person name="Daza R."/>
            <person name="De Haan G."/>
            <person name="DeGray S."/>
            <person name="DeMaso C."/>
            <person name="Dhargay N."/>
            <person name="Dooley K."/>
            <person name="Dooley E."/>
            <person name="Doricent M."/>
            <person name="Dorje P."/>
            <person name="Dorjee K."/>
            <person name="Dupes A."/>
            <person name="Elong R."/>
            <person name="Falk J."/>
            <person name="Farina A."/>
            <person name="Faro S."/>
            <person name="Ferguson D."/>
            <person name="Fisher S."/>
            <person name="Foley C.D."/>
            <person name="Franke A."/>
            <person name="Friedrich D."/>
            <person name="Gadbois L."/>
            <person name="Gearin G."/>
            <person name="Gearin C.R."/>
            <person name="Giannoukos G."/>
            <person name="Goode T."/>
            <person name="Graham J."/>
            <person name="Grandbois E."/>
            <person name="Grewal S."/>
            <person name="Gyaltsen K."/>
            <person name="Hafez N."/>
            <person name="Hagos B."/>
            <person name="Hall J."/>
            <person name="Henson C."/>
            <person name="Hollinger A."/>
            <person name="Honan T."/>
            <person name="Huard M.D."/>
            <person name="Hughes L."/>
            <person name="Hurhula B."/>
            <person name="Husby M.E."/>
            <person name="Kamat A."/>
            <person name="Kanga B."/>
            <person name="Kashin S."/>
            <person name="Khazanovich D."/>
            <person name="Kisner P."/>
            <person name="Lance K."/>
            <person name="Lara M."/>
            <person name="Lee W."/>
            <person name="Lennon N."/>
            <person name="Letendre F."/>
            <person name="LeVine R."/>
            <person name="Lipovsky A."/>
            <person name="Liu X."/>
            <person name="Liu J."/>
            <person name="Liu S."/>
            <person name="Lokyitsang T."/>
            <person name="Lokyitsang Y."/>
            <person name="Lubonja R."/>
            <person name="Lui A."/>
            <person name="MacDonald P."/>
            <person name="Magnisalis V."/>
            <person name="Maru K."/>
            <person name="Matthews C."/>
            <person name="McCusker W."/>
            <person name="McDonough S."/>
            <person name="Mehta T."/>
            <person name="Meldrim J."/>
            <person name="Meneus L."/>
            <person name="Mihai O."/>
            <person name="Mihalev A."/>
            <person name="Mihova T."/>
            <person name="Mittelman R."/>
            <person name="Mlenga V."/>
            <person name="Montmayeur A."/>
            <person name="Mulrain L."/>
            <person name="Navidi A."/>
            <person name="Naylor J."/>
            <person name="Negash T."/>
            <person name="Nguyen T."/>
            <person name="Nguyen N."/>
            <person name="Nicol R."/>
            <person name="Norbu C."/>
            <person name="Norbu N."/>
            <person name="Novod N."/>
            <person name="O'Neill B."/>
            <person name="Osman S."/>
            <person name="Markiewicz E."/>
            <person name="Oyono O.L."/>
            <person name="Patti C."/>
            <person name="Phunkhang P."/>
            <person name="Pierre F."/>
            <person name="Priest M."/>
            <person name="Raghuraman S."/>
            <person name="Rege F."/>
            <person name="Reyes R."/>
            <person name="Rise C."/>
            <person name="Rogov P."/>
            <person name="Ross K."/>
            <person name="Ryan E."/>
            <person name="Settipalli S."/>
            <person name="Shea T."/>
            <person name="Sherpa N."/>
            <person name="Shi L."/>
            <person name="Shih D."/>
            <person name="Sparrow T."/>
            <person name="Spaulding J."/>
            <person name="Stalker J."/>
            <person name="Stange-Thomann N."/>
            <person name="Stavropoulos S."/>
            <person name="Stone C."/>
            <person name="Strader C."/>
            <person name="Tesfaye S."/>
            <person name="Thomson T."/>
            <person name="Thoulutsang Y."/>
            <person name="Thoulutsang D."/>
            <person name="Topham K."/>
            <person name="Topping I."/>
            <person name="Tsamla T."/>
            <person name="Vassiliev H."/>
            <person name="Vo A."/>
            <person name="Wangchuk T."/>
            <person name="Wangdi T."/>
            <person name="Weiand M."/>
            <person name="Wilkinson J."/>
            <person name="Wilson A."/>
            <person name="Yadav S."/>
            <person name="Young G."/>
            <person name="Yu Q."/>
            <person name="Zembek L."/>
            <person name="Zhong D."/>
            <person name="Zimmer A."/>
            <person name="Zwirko Z."/>
            <person name="Jaffe D.B."/>
            <person name="Alvarez P."/>
            <person name="Brockman W."/>
            <person name="Butler J."/>
            <person name="Chin C."/>
            <person name="Gnerre S."/>
            <person name="Grabherr M."/>
            <person name="Kleber M."/>
            <person name="Mauceli E."/>
            <person name="MacCallum I."/>
        </authorList>
    </citation>
    <scope>NUCLEOTIDE SEQUENCE [LARGE SCALE GENOMIC DNA]</scope>
    <source>
        <strain evidence="2">Rob3c / Tucson 14021-0248.25</strain>
    </source>
</reference>
<dbReference type="EMBL" id="CH480815">
    <property type="protein sequence ID" value="EDW42774.1"/>
    <property type="molecule type" value="Genomic_DNA"/>
</dbReference>
<dbReference type="OMA" id="GPHEMIR"/>
<protein>
    <submittedName>
        <fullName evidence="1">GM23856</fullName>
    </submittedName>
</protein>